<accession>A0A7W8ALP8</accession>
<evidence type="ECO:0000256" key="1">
    <source>
        <dbReference type="ARBA" id="ARBA00008635"/>
    </source>
</evidence>
<keyword evidence="5" id="KW-1185">Reference proteome</keyword>
<dbReference type="InterPro" id="IPR034660">
    <property type="entry name" value="DinB/YfiT-like"/>
</dbReference>
<dbReference type="Proteomes" id="UP000531231">
    <property type="component" value="Unassembled WGS sequence"/>
</dbReference>
<dbReference type="PANTHER" id="PTHR37302">
    <property type="entry name" value="SLR1116 PROTEIN"/>
    <property type="match status" value="1"/>
</dbReference>
<dbReference type="SUPFAM" id="SSF109854">
    <property type="entry name" value="DinB/YfiT-like putative metalloenzymes"/>
    <property type="match status" value="1"/>
</dbReference>
<dbReference type="Pfam" id="PF05163">
    <property type="entry name" value="DinB"/>
    <property type="match status" value="1"/>
</dbReference>
<dbReference type="PANTHER" id="PTHR37302:SF1">
    <property type="entry name" value="PROTEIN DINB"/>
    <property type="match status" value="1"/>
</dbReference>
<gene>
    <name evidence="4" type="ORF">HNQ68_003260</name>
</gene>
<dbReference type="GO" id="GO:0046872">
    <property type="term" value="F:metal ion binding"/>
    <property type="evidence" value="ECO:0007669"/>
    <property type="project" value="UniProtKB-KW"/>
</dbReference>
<evidence type="ECO:0000313" key="5">
    <source>
        <dbReference type="Proteomes" id="UP000531231"/>
    </source>
</evidence>
<organism evidence="4 5">
    <name type="scientific">Pseudochrobactrum saccharolyticum</name>
    <dbReference type="NCBI Taxonomy" id="354352"/>
    <lineage>
        <taxon>Bacteria</taxon>
        <taxon>Pseudomonadati</taxon>
        <taxon>Pseudomonadota</taxon>
        <taxon>Alphaproteobacteria</taxon>
        <taxon>Hyphomicrobiales</taxon>
        <taxon>Brucellaceae</taxon>
        <taxon>Pseudochrobactrum</taxon>
    </lineage>
</organism>
<evidence type="ECO:0000256" key="2">
    <source>
        <dbReference type="ARBA" id="ARBA00022723"/>
    </source>
</evidence>
<feature type="binding site" evidence="3">
    <location>
        <position position="134"/>
    </location>
    <ligand>
        <name>a divalent metal cation</name>
        <dbReference type="ChEBI" id="CHEBI:60240"/>
    </ligand>
</feature>
<sequence length="171" mass="19608">MMKQHFLMLAAYNGWANKQLFDAVAALTESEYRQDAGLHYKSVHATLNHLLGNDRLWMKRFTGEGDHPKTPDAILYLALSDLRAARLQEDTRILEWLEGLSPAEVSGRFVFLNMSDMRTISQRLAPALAHIFNHQTHYRGQVHAALTMLKHTAPELDMMIFQKSESGRRFV</sequence>
<proteinExistence type="inferred from homology"/>
<dbReference type="Gene3D" id="1.20.120.450">
    <property type="entry name" value="dinb family like domain"/>
    <property type="match status" value="1"/>
</dbReference>
<evidence type="ECO:0000256" key="3">
    <source>
        <dbReference type="PIRSR" id="PIRSR607837-1"/>
    </source>
</evidence>
<protein>
    <submittedName>
        <fullName evidence="4">Putative damage-inducible protein DinB</fullName>
    </submittedName>
</protein>
<name>A0A7W8ALP8_9HYPH</name>
<dbReference type="AlphaFoldDB" id="A0A7W8ALP8"/>
<dbReference type="EMBL" id="JACHIL010000007">
    <property type="protein sequence ID" value="MBB5092697.1"/>
    <property type="molecule type" value="Genomic_DNA"/>
</dbReference>
<dbReference type="InterPro" id="IPR007837">
    <property type="entry name" value="DinB"/>
</dbReference>
<reference evidence="4 5" key="1">
    <citation type="submission" date="2020-08" db="EMBL/GenBank/DDBJ databases">
        <title>Genomic Encyclopedia of Type Strains, Phase IV (KMG-IV): sequencing the most valuable type-strain genomes for metagenomic binning, comparative biology and taxonomic classification.</title>
        <authorList>
            <person name="Goeker M."/>
        </authorList>
    </citation>
    <scope>NUCLEOTIDE SEQUENCE [LARGE SCALE GENOMIC DNA]</scope>
    <source>
        <strain evidence="4 5">DSM 25620</strain>
    </source>
</reference>
<evidence type="ECO:0000313" key="4">
    <source>
        <dbReference type="EMBL" id="MBB5092697.1"/>
    </source>
</evidence>
<comment type="similarity">
    <text evidence="1">Belongs to the DinB family.</text>
</comment>
<comment type="caution">
    <text evidence="4">The sequence shown here is derived from an EMBL/GenBank/DDBJ whole genome shotgun (WGS) entry which is preliminary data.</text>
</comment>
<keyword evidence="2 3" id="KW-0479">Metal-binding</keyword>
<feature type="binding site" evidence="3">
    <location>
        <position position="49"/>
    </location>
    <ligand>
        <name>a divalent metal cation</name>
        <dbReference type="ChEBI" id="CHEBI:60240"/>
    </ligand>
</feature>